<organism evidence="1 2">
    <name type="scientific">Lolium multiflorum</name>
    <name type="common">Italian ryegrass</name>
    <name type="synonym">Lolium perenne subsp. multiflorum</name>
    <dbReference type="NCBI Taxonomy" id="4521"/>
    <lineage>
        <taxon>Eukaryota</taxon>
        <taxon>Viridiplantae</taxon>
        <taxon>Streptophyta</taxon>
        <taxon>Embryophyta</taxon>
        <taxon>Tracheophyta</taxon>
        <taxon>Spermatophyta</taxon>
        <taxon>Magnoliopsida</taxon>
        <taxon>Liliopsida</taxon>
        <taxon>Poales</taxon>
        <taxon>Poaceae</taxon>
        <taxon>BOP clade</taxon>
        <taxon>Pooideae</taxon>
        <taxon>Poodae</taxon>
        <taxon>Poeae</taxon>
        <taxon>Poeae Chloroplast Group 2 (Poeae type)</taxon>
        <taxon>Loliodinae</taxon>
        <taxon>Loliinae</taxon>
        <taxon>Lolium</taxon>
    </lineage>
</organism>
<dbReference type="PANTHER" id="PTHR46932">
    <property type="entry name" value="HEAVY METAL-ASSOCIATED ISOPRENYLATED PLANT PROTEIN 47"/>
    <property type="match status" value="1"/>
</dbReference>
<gene>
    <name evidence="1" type="ORF">QYE76_044549</name>
</gene>
<accession>A0AAD8WYZ6</accession>
<evidence type="ECO:0000313" key="1">
    <source>
        <dbReference type="EMBL" id="KAK1683701.1"/>
    </source>
</evidence>
<dbReference type="EMBL" id="JAUUTY010000002">
    <property type="protein sequence ID" value="KAK1683701.1"/>
    <property type="molecule type" value="Genomic_DNA"/>
</dbReference>
<dbReference type="PANTHER" id="PTHR46932:SF20">
    <property type="entry name" value="HMA DOMAIN-CONTAINING PROTEIN"/>
    <property type="match status" value="1"/>
</dbReference>
<dbReference type="Gene3D" id="3.30.70.100">
    <property type="match status" value="1"/>
</dbReference>
<dbReference type="AlphaFoldDB" id="A0AAD8WYZ6"/>
<reference evidence="1" key="1">
    <citation type="submission" date="2023-07" db="EMBL/GenBank/DDBJ databases">
        <title>A chromosome-level genome assembly of Lolium multiflorum.</title>
        <authorList>
            <person name="Chen Y."/>
            <person name="Copetti D."/>
            <person name="Kolliker R."/>
            <person name="Studer B."/>
        </authorList>
    </citation>
    <scope>NUCLEOTIDE SEQUENCE</scope>
    <source>
        <strain evidence="1">02402/16</strain>
        <tissue evidence="1">Leaf</tissue>
    </source>
</reference>
<comment type="caution">
    <text evidence="1">The sequence shown here is derived from an EMBL/GenBank/DDBJ whole genome shotgun (WGS) entry which is preliminary data.</text>
</comment>
<protein>
    <submittedName>
        <fullName evidence="1">Uncharacterized protein</fullName>
    </submittedName>
</protein>
<dbReference type="InterPro" id="IPR042885">
    <property type="entry name" value="HIPP47/16"/>
</dbReference>
<name>A0AAD8WYZ6_LOLMU</name>
<evidence type="ECO:0000313" key="2">
    <source>
        <dbReference type="Proteomes" id="UP001231189"/>
    </source>
</evidence>
<keyword evidence="2" id="KW-1185">Reference proteome</keyword>
<sequence length="146" mass="16803">MPSDRNNQPRTRDRDPFTWQKIVIQVSVSSDKSRRKVMTTAAKTTGVISVGITGDSRDMLEVVGNDVDTVSLVGRLRKKLLGRLLLGRLRRRLLGARIVKVEEFKDKKKKEEDEKLPYWYPGYYYPHHQYPSHMVVADQPSSCAIM</sequence>
<proteinExistence type="predicted"/>
<dbReference type="Proteomes" id="UP001231189">
    <property type="component" value="Unassembled WGS sequence"/>
</dbReference>